<dbReference type="AlphaFoldDB" id="A0A074YTP2"/>
<dbReference type="GeneID" id="25369348"/>
<name>A0A074YTP2_AURSE</name>
<gene>
    <name evidence="1" type="ORF">AUEXF2481DRAFT_602786</name>
</gene>
<reference evidence="1 2" key="1">
    <citation type="journal article" date="2014" name="BMC Genomics">
        <title>Genome sequencing of four Aureobasidium pullulans varieties: biotechnological potential, stress tolerance, and description of new species.</title>
        <authorList>
            <person name="Gostin Ar C."/>
            <person name="Ohm R.A."/>
            <person name="Kogej T."/>
            <person name="Sonjak S."/>
            <person name="Turk M."/>
            <person name="Zajc J."/>
            <person name="Zalar P."/>
            <person name="Grube M."/>
            <person name="Sun H."/>
            <person name="Han J."/>
            <person name="Sharma A."/>
            <person name="Chiniquy J."/>
            <person name="Ngan C.Y."/>
            <person name="Lipzen A."/>
            <person name="Barry K."/>
            <person name="Grigoriev I.V."/>
            <person name="Gunde-Cimerman N."/>
        </authorList>
    </citation>
    <scope>NUCLEOTIDE SEQUENCE [LARGE SCALE GENOMIC DNA]</scope>
    <source>
        <strain evidence="1 2">EXF-2481</strain>
    </source>
</reference>
<proteinExistence type="predicted"/>
<dbReference type="Proteomes" id="UP000030641">
    <property type="component" value="Unassembled WGS sequence"/>
</dbReference>
<evidence type="ECO:0000313" key="2">
    <source>
        <dbReference type="Proteomes" id="UP000030641"/>
    </source>
</evidence>
<sequence length="178" mass="19422">MDKFNQDFSGVFYTALLEALDVKIKDVVYTMVMTDPMVLAVMDIVKRDIVNSVNTCVDTLVKERIGAAVKDALTKATLQAEMKMAENISNIELSIIKDVQNHIMLRDSHFQNFDGLLESACVDAGEDSLGAGGPLTDLINVAHALNDGDVKTFEGIVKRLKEELSGESVNVKEEGASQ</sequence>
<dbReference type="InParanoid" id="A0A074YTP2"/>
<protein>
    <submittedName>
        <fullName evidence="1">Uncharacterized protein</fullName>
    </submittedName>
</protein>
<dbReference type="OrthoDB" id="3882156at2759"/>
<dbReference type="HOGENOM" id="CLU_1510304_0_0_1"/>
<evidence type="ECO:0000313" key="1">
    <source>
        <dbReference type="EMBL" id="KEQ97507.1"/>
    </source>
</evidence>
<keyword evidence="2" id="KW-1185">Reference proteome</keyword>
<dbReference type="RefSeq" id="XP_013346079.1">
    <property type="nucleotide sequence ID" value="XM_013490625.1"/>
</dbReference>
<accession>A0A074YTP2</accession>
<dbReference type="EMBL" id="KL584754">
    <property type="protein sequence ID" value="KEQ97507.1"/>
    <property type="molecule type" value="Genomic_DNA"/>
</dbReference>
<organism evidence="1 2">
    <name type="scientific">Aureobasidium subglaciale (strain EXF-2481)</name>
    <name type="common">Aureobasidium pullulans var. subglaciale</name>
    <dbReference type="NCBI Taxonomy" id="1043005"/>
    <lineage>
        <taxon>Eukaryota</taxon>
        <taxon>Fungi</taxon>
        <taxon>Dikarya</taxon>
        <taxon>Ascomycota</taxon>
        <taxon>Pezizomycotina</taxon>
        <taxon>Dothideomycetes</taxon>
        <taxon>Dothideomycetidae</taxon>
        <taxon>Dothideales</taxon>
        <taxon>Saccotheciaceae</taxon>
        <taxon>Aureobasidium</taxon>
    </lineage>
</organism>